<keyword evidence="4" id="KW-0813">Transport</keyword>
<dbReference type="InterPro" id="IPR011989">
    <property type="entry name" value="ARM-like"/>
</dbReference>
<keyword evidence="9" id="KW-0175">Coiled coil</keyword>
<evidence type="ECO:0000256" key="1">
    <source>
        <dbReference type="ARBA" id="ARBA00004123"/>
    </source>
</evidence>
<dbReference type="Gene3D" id="1.25.10.10">
    <property type="entry name" value="Leucine-rich Repeat Variant"/>
    <property type="match status" value="2"/>
</dbReference>
<comment type="subcellular location">
    <subcellularLocation>
        <location evidence="2">Cytoplasm</location>
    </subcellularLocation>
    <subcellularLocation>
        <location evidence="1">Nucleus</location>
    </subcellularLocation>
</comment>
<dbReference type="GO" id="GO:0005737">
    <property type="term" value="C:cytoplasm"/>
    <property type="evidence" value="ECO:0007669"/>
    <property type="project" value="UniProtKB-SubCell"/>
</dbReference>
<keyword evidence="11" id="KW-1185">Reference proteome</keyword>
<evidence type="ECO:0000256" key="2">
    <source>
        <dbReference type="ARBA" id="ARBA00004496"/>
    </source>
</evidence>
<evidence type="ECO:0000256" key="6">
    <source>
        <dbReference type="ARBA" id="ARBA00022927"/>
    </source>
</evidence>
<gene>
    <name evidence="10" type="ORF">SNE40_020678</name>
</gene>
<dbReference type="InterPro" id="IPR016024">
    <property type="entry name" value="ARM-type_fold"/>
</dbReference>
<feature type="coiled-coil region" evidence="9">
    <location>
        <begin position="492"/>
        <end position="519"/>
    </location>
</feature>
<dbReference type="GO" id="GO:0005643">
    <property type="term" value="C:nuclear pore"/>
    <property type="evidence" value="ECO:0007669"/>
    <property type="project" value="TreeGrafter"/>
</dbReference>
<evidence type="ECO:0000256" key="5">
    <source>
        <dbReference type="ARBA" id="ARBA00022490"/>
    </source>
</evidence>
<keyword evidence="6" id="KW-0653">Protein transport</keyword>
<evidence type="ECO:0000256" key="8">
    <source>
        <dbReference type="ARBA" id="ARBA00040444"/>
    </source>
</evidence>
<name>A0AAN8P7N3_PATCE</name>
<dbReference type="GO" id="GO:0005049">
    <property type="term" value="F:nuclear export signal receptor activity"/>
    <property type="evidence" value="ECO:0007669"/>
    <property type="project" value="InterPro"/>
</dbReference>
<comment type="similarity">
    <text evidence="3">Belongs to the exportin family.</text>
</comment>
<dbReference type="AlphaFoldDB" id="A0AAN8P7N3"/>
<evidence type="ECO:0000256" key="7">
    <source>
        <dbReference type="ARBA" id="ARBA00023242"/>
    </source>
</evidence>
<dbReference type="GO" id="GO:0006611">
    <property type="term" value="P:protein export from nucleus"/>
    <property type="evidence" value="ECO:0007669"/>
    <property type="project" value="TreeGrafter"/>
</dbReference>
<dbReference type="FunFam" id="1.25.10.10:FF:000130">
    <property type="entry name" value="Exportin 4"/>
    <property type="match status" value="1"/>
</dbReference>
<proteinExistence type="inferred from homology"/>
<evidence type="ECO:0000256" key="4">
    <source>
        <dbReference type="ARBA" id="ARBA00022448"/>
    </source>
</evidence>
<organism evidence="10 11">
    <name type="scientific">Patella caerulea</name>
    <name type="common">Rayed Mediterranean limpet</name>
    <dbReference type="NCBI Taxonomy" id="87958"/>
    <lineage>
        <taxon>Eukaryota</taxon>
        <taxon>Metazoa</taxon>
        <taxon>Spiralia</taxon>
        <taxon>Lophotrochozoa</taxon>
        <taxon>Mollusca</taxon>
        <taxon>Gastropoda</taxon>
        <taxon>Patellogastropoda</taxon>
        <taxon>Patelloidea</taxon>
        <taxon>Patellidae</taxon>
        <taxon>Patella</taxon>
    </lineage>
</organism>
<dbReference type="PANTHER" id="PTHR12596">
    <property type="entry name" value="EXPORTIN 4,7-RELATED"/>
    <property type="match status" value="1"/>
</dbReference>
<sequence>MADQSMQELEHATQIVLAPPNIVTSEQRHAAEAVILSFRKTKLPYNTCKFILENTKSDYVLFQTATTLKEAIVREWNLLSADDIESLRSFLLRYITKHISLQSYVREQILQTVAVILKRGTLDPKGSGCENMFTDVTSLISSGNVTMQLVACSMLTSLLNEYSSSSRTSNAGFTWEFHNRCKRTFETSNLKKVFLFCLQVLNEIDGQPTPLTREAIAVLNRVLSITEQVLSWEFTPKNLMRRRIGLFETNTYVTLKPNEAWRDTLLDRNILQLFFKIHEKARFNSEMAHHSIQCLGQLASLNGSIFVNDEARTQYLQSFLDGFLHLLASIDLQDFENLGVATTFKNLLMMFPLPCFLALPDTHFQALVDHMTRLTCHMGRLAAMEEALHKDDTIYMEGYEKMLETWMQLISDVKSLPEGALKPQASQIFNSYLQCHISPPDGIRSQNCAEAGVDDEEIDELDQDDRDKFSDQLCCIGALARVIPEHSIPLLAKVLEERVSRLNGQLQRLQQQRESLGSLEASFDTSILNILHEDLHWLILVAAHVLTEEAEGETPMIPADIMAYSISNSKNVDIQTTLKVLSSPGERVDDIPGSQTTDGVVRLISAVFRLCEVETRAVNAQLTDCVSPQVGSSTMWFLKRWVLSYLLPDENYYNQSNTDLMSGYQCHNNNGHPMSMALQSAFGRDTEGAQWTINFLIQKVICNITTWSSEDHLLVDSLKVLVALLKNGSKSVFVVKCNLMWDLARLEASNKPPISLLSPSARRLLLKALIMAGSGFKDTSVKEEFWKIILQSIHDRFYGLLCQENFTKICQSTEVRESVCCLLESLLGIAQGTRVDNMERLFLYLSPFMAENVKLIDVYHEYETIVSLILELLSEVVQRHLCYLGETNSKKLYDICLSAIQMYSKHNTGKRTIDTSEDEENKFHDILIVMELLTNLLSKDFLDFGPPEETPHTNGQVEGADVVMYGLNMLVPLMSAELLKFPSLCSQYFKLLTFLTDIHPEKFTSLPENLFKALVASIEHGLTAFGPDITKMCLEIITSLATHVFESNLTGSVLHTTMSHFLKLVFHMLLLESFDMDLIETASTALFCLICCHQDQYRELVNQLLQSQIEEQYKQRLLVAFNNLTPPTLTMTINRQSKIAFMQNFDQFLVNVRGFLCIK</sequence>
<reference evidence="10 11" key="1">
    <citation type="submission" date="2024-01" db="EMBL/GenBank/DDBJ databases">
        <title>The genome of the rayed Mediterranean limpet Patella caerulea (Linnaeus, 1758).</title>
        <authorList>
            <person name="Anh-Thu Weber A."/>
            <person name="Halstead-Nussloch G."/>
        </authorList>
    </citation>
    <scope>NUCLEOTIDE SEQUENCE [LARGE SCALE GENOMIC DNA]</scope>
    <source>
        <strain evidence="10">AATW-2023a</strain>
        <tissue evidence="10">Whole specimen</tissue>
    </source>
</reference>
<dbReference type="Proteomes" id="UP001347796">
    <property type="component" value="Unassembled WGS sequence"/>
</dbReference>
<protein>
    <recommendedName>
        <fullName evidence="8">Exportin-4</fullName>
    </recommendedName>
</protein>
<comment type="caution">
    <text evidence="10">The sequence shown here is derived from an EMBL/GenBank/DDBJ whole genome shotgun (WGS) entry which is preliminary data.</text>
</comment>
<dbReference type="EMBL" id="JAZGQO010000015">
    <property type="protein sequence ID" value="KAK6169679.1"/>
    <property type="molecule type" value="Genomic_DNA"/>
</dbReference>
<dbReference type="SUPFAM" id="SSF48371">
    <property type="entry name" value="ARM repeat"/>
    <property type="match status" value="1"/>
</dbReference>
<dbReference type="InterPro" id="IPR044189">
    <property type="entry name" value="XPO4/7-like"/>
</dbReference>
<keyword evidence="7" id="KW-0539">Nucleus</keyword>
<evidence type="ECO:0000256" key="9">
    <source>
        <dbReference type="SAM" id="Coils"/>
    </source>
</evidence>
<evidence type="ECO:0000313" key="11">
    <source>
        <dbReference type="Proteomes" id="UP001347796"/>
    </source>
</evidence>
<dbReference type="PANTHER" id="PTHR12596:SF1">
    <property type="entry name" value="EXPORTIN-4"/>
    <property type="match status" value="1"/>
</dbReference>
<evidence type="ECO:0000313" key="10">
    <source>
        <dbReference type="EMBL" id="KAK6169679.1"/>
    </source>
</evidence>
<evidence type="ECO:0000256" key="3">
    <source>
        <dbReference type="ARBA" id="ARBA00009466"/>
    </source>
</evidence>
<keyword evidence="5" id="KW-0963">Cytoplasm</keyword>
<accession>A0AAN8P7N3</accession>